<protein>
    <recommendedName>
        <fullName evidence="5">Type II secretion system protein</fullName>
    </recommendedName>
</protein>
<keyword evidence="2" id="KW-0472">Membrane</keyword>
<proteinExistence type="predicted"/>
<keyword evidence="2" id="KW-1133">Transmembrane helix</keyword>
<feature type="transmembrane region" description="Helical" evidence="2">
    <location>
        <begin position="21"/>
        <end position="42"/>
    </location>
</feature>
<sequence length="238" mass="27391">SSTTKKKNIKRVEKRYTLTEIILVAFCCLLLGILLTTLVFSLNMKRRMTVCFSKHIKDIQCDSKQQSGPDMQFPTESCVVKKYYPNSSKSAYLKNKNKAEESQYQSFNSIQVVNDQQIYDECIVNEPRSDRESHQSSYSCSQQTGNDYHIDQIPNLQRNHAGVCEYIPNSDIDGHNYFVLERENMPRESRAMNLGRLNTEAEVGDEVNDSTLAKDDKPSGADYEYVRLEQFENGHNQD</sequence>
<evidence type="ECO:0000256" key="2">
    <source>
        <dbReference type="SAM" id="Phobius"/>
    </source>
</evidence>
<accession>A0ABD3UTS9</accession>
<evidence type="ECO:0000313" key="4">
    <source>
        <dbReference type="Proteomes" id="UP001634394"/>
    </source>
</evidence>
<feature type="non-terminal residue" evidence="3">
    <location>
        <position position="1"/>
    </location>
</feature>
<feature type="region of interest" description="Disordered" evidence="1">
    <location>
        <begin position="201"/>
        <end position="221"/>
    </location>
</feature>
<dbReference type="AlphaFoldDB" id="A0ABD3UTS9"/>
<feature type="compositionally biased region" description="Basic and acidic residues" evidence="1">
    <location>
        <begin position="212"/>
        <end position="221"/>
    </location>
</feature>
<evidence type="ECO:0008006" key="5">
    <source>
        <dbReference type="Google" id="ProtNLM"/>
    </source>
</evidence>
<evidence type="ECO:0000313" key="3">
    <source>
        <dbReference type="EMBL" id="KAL3852894.1"/>
    </source>
</evidence>
<dbReference type="Proteomes" id="UP001634394">
    <property type="component" value="Unassembled WGS sequence"/>
</dbReference>
<reference evidence="3 4" key="1">
    <citation type="submission" date="2024-11" db="EMBL/GenBank/DDBJ databases">
        <title>Chromosome-level genome assembly of the freshwater bivalve Anodonta woodiana.</title>
        <authorList>
            <person name="Chen X."/>
        </authorList>
    </citation>
    <scope>NUCLEOTIDE SEQUENCE [LARGE SCALE GENOMIC DNA]</scope>
    <source>
        <strain evidence="3">MN2024</strain>
        <tissue evidence="3">Gills</tissue>
    </source>
</reference>
<keyword evidence="2" id="KW-0812">Transmembrane</keyword>
<dbReference type="EMBL" id="JBJQND010000015">
    <property type="protein sequence ID" value="KAL3852894.1"/>
    <property type="molecule type" value="Genomic_DNA"/>
</dbReference>
<name>A0ABD3UTS9_SINWO</name>
<evidence type="ECO:0000256" key="1">
    <source>
        <dbReference type="SAM" id="MobiDB-lite"/>
    </source>
</evidence>
<organism evidence="3 4">
    <name type="scientific">Sinanodonta woodiana</name>
    <name type="common">Chinese pond mussel</name>
    <name type="synonym">Anodonta woodiana</name>
    <dbReference type="NCBI Taxonomy" id="1069815"/>
    <lineage>
        <taxon>Eukaryota</taxon>
        <taxon>Metazoa</taxon>
        <taxon>Spiralia</taxon>
        <taxon>Lophotrochozoa</taxon>
        <taxon>Mollusca</taxon>
        <taxon>Bivalvia</taxon>
        <taxon>Autobranchia</taxon>
        <taxon>Heteroconchia</taxon>
        <taxon>Palaeoheterodonta</taxon>
        <taxon>Unionida</taxon>
        <taxon>Unionoidea</taxon>
        <taxon>Unionidae</taxon>
        <taxon>Unioninae</taxon>
        <taxon>Sinanodonta</taxon>
    </lineage>
</organism>
<comment type="caution">
    <text evidence="3">The sequence shown here is derived from an EMBL/GenBank/DDBJ whole genome shotgun (WGS) entry which is preliminary data.</text>
</comment>
<keyword evidence="4" id="KW-1185">Reference proteome</keyword>
<gene>
    <name evidence="3" type="ORF">ACJMK2_016500</name>
</gene>